<feature type="domain" description="DUF4143" evidence="1">
    <location>
        <begin position="156"/>
        <end position="316"/>
    </location>
</feature>
<dbReference type="Pfam" id="PF13635">
    <property type="entry name" value="DUF4143"/>
    <property type="match status" value="1"/>
</dbReference>
<dbReference type="InterPro" id="IPR025420">
    <property type="entry name" value="DUF4143"/>
</dbReference>
<dbReference type="OrthoDB" id="128089at2"/>
<evidence type="ECO:0000259" key="1">
    <source>
        <dbReference type="Pfam" id="PF13635"/>
    </source>
</evidence>
<dbReference type="Proteomes" id="UP000266506">
    <property type="component" value="Unassembled WGS sequence"/>
</dbReference>
<dbReference type="AlphaFoldDB" id="A0A397R3T5"/>
<organism evidence="2 3">
    <name type="scientific">Anaeroplasma bactoclasticum</name>
    <dbReference type="NCBI Taxonomy" id="2088"/>
    <lineage>
        <taxon>Bacteria</taxon>
        <taxon>Bacillati</taxon>
        <taxon>Mycoplasmatota</taxon>
        <taxon>Mollicutes</taxon>
        <taxon>Anaeroplasmatales</taxon>
        <taxon>Anaeroplasmataceae</taxon>
        <taxon>Anaeroplasma</taxon>
    </lineage>
</organism>
<keyword evidence="3" id="KW-1185">Reference proteome</keyword>
<dbReference type="InParanoid" id="A0A397R3T5"/>
<reference evidence="2 3" key="1">
    <citation type="submission" date="2018-08" db="EMBL/GenBank/DDBJ databases">
        <title>Genomic Encyclopedia of Archaeal and Bacterial Type Strains, Phase II (KMG-II): from individual species to whole genera.</title>
        <authorList>
            <person name="Goeker M."/>
        </authorList>
    </citation>
    <scope>NUCLEOTIDE SEQUENCE [LARGE SCALE GENOMIC DNA]</scope>
    <source>
        <strain evidence="2 3">ATCC 27112</strain>
    </source>
</reference>
<dbReference type="EMBL" id="QXEV01000036">
    <property type="protein sequence ID" value="RIA64824.1"/>
    <property type="molecule type" value="Genomic_DNA"/>
</dbReference>
<name>A0A397R3T5_9MOLU</name>
<evidence type="ECO:0000313" key="3">
    <source>
        <dbReference type="Proteomes" id="UP000266506"/>
    </source>
</evidence>
<gene>
    <name evidence="2" type="ORF">EI71_01874</name>
</gene>
<comment type="caution">
    <text evidence="2">The sequence shown here is derived from an EMBL/GenBank/DDBJ whole genome shotgun (WGS) entry which is preliminary data.</text>
</comment>
<protein>
    <recommendedName>
        <fullName evidence="1">DUF4143 domain-containing protein</fullName>
    </recommendedName>
</protein>
<sequence length="372" mass="41896">MAKTTPESFLNLGEKPELIDEWQIVSFIWNPLKEQVDTNGDFGQYILTGSVTDKTVDEDKTGSAKEKHTGTGRIIKKIMRTLSLYESGDSNGKVSLSDLKNGIFKPATSDKNINDYAFYICRGGWPLAINVEKDVALQQAKNYYSGLVSEDVFSIKDLPLRRDEQRARKLLRSYSRCISSEASNESIKADLSQNGDSIDKDTFVKYMLVLQRLYVVEELEAWNPNLRSKTAIREKNTRHFVDPSIATAALGVGPSGLFSDMKTFGLLFESLVVRDLRIYCDTLNAKVYHYRDKLEREADAVIQFEDGDWALIEVKLGDDEDVNMAAQKLIELASDINIEDKPPVFLMVITKGSLAYKREDGVYVVPLACLKN</sequence>
<dbReference type="PANTHER" id="PTHR43566:SF1">
    <property type="entry name" value="AAA+ ATPASE DOMAIN-CONTAINING PROTEIN"/>
    <property type="match status" value="1"/>
</dbReference>
<evidence type="ECO:0000313" key="2">
    <source>
        <dbReference type="EMBL" id="RIA64824.1"/>
    </source>
</evidence>
<dbReference type="PANTHER" id="PTHR43566">
    <property type="entry name" value="CONSERVED PROTEIN"/>
    <property type="match status" value="1"/>
</dbReference>
<proteinExistence type="predicted"/>
<accession>A0A397R3T5</accession>